<dbReference type="Proteomes" id="UP000054563">
    <property type="component" value="Unassembled WGS sequence"/>
</dbReference>
<dbReference type="EMBL" id="DS016992">
    <property type="protein sequence ID" value="KMU86416.1"/>
    <property type="molecule type" value="Genomic_DNA"/>
</dbReference>
<feature type="region of interest" description="Disordered" evidence="1">
    <location>
        <begin position="1"/>
        <end position="37"/>
    </location>
</feature>
<accession>A0A0J8RP96</accession>
<feature type="compositionally biased region" description="Basic and acidic residues" evidence="1">
    <location>
        <begin position="190"/>
        <end position="204"/>
    </location>
</feature>
<proteinExistence type="predicted"/>
<evidence type="ECO:0000256" key="1">
    <source>
        <dbReference type="SAM" id="MobiDB-lite"/>
    </source>
</evidence>
<organism evidence="2 3">
    <name type="scientific">Coccidioides immitis H538.4</name>
    <dbReference type="NCBI Taxonomy" id="396776"/>
    <lineage>
        <taxon>Eukaryota</taxon>
        <taxon>Fungi</taxon>
        <taxon>Dikarya</taxon>
        <taxon>Ascomycota</taxon>
        <taxon>Pezizomycotina</taxon>
        <taxon>Eurotiomycetes</taxon>
        <taxon>Eurotiomycetidae</taxon>
        <taxon>Onygenales</taxon>
        <taxon>Onygenaceae</taxon>
        <taxon>Coccidioides</taxon>
    </lineage>
</organism>
<gene>
    <name evidence="2" type="ORF">CIHG_04205</name>
</gene>
<dbReference type="AlphaFoldDB" id="A0A0J8RP96"/>
<name>A0A0J8RP96_COCIT</name>
<sequence length="290" mass="30855">MATDDPSRLQASPGKVLPGERLTSSPRIAHYDGEIPPALSPLDAFAAQGRLLAKQFDQSRKDGRRLSRIPPASVARSLSRPRPGYFRSASSEGTREGSKPPLSPAFREHNHLAVEEPKFRPISQHPRLSGLPADQDGGDPRPWGREGVSRSASKDNIAGSPNEEVGLGLGVRDAAGPAGRPLVGVGVTTSKKESHNDPMSRSRSDTLVPPIPLPRSSSSPGLSHTESSDDDYYTSSNAGSTFSKPRKLSSSSGMSMPHSPMSNFTRPNPRSLSPASERSGRAPASPSHLH</sequence>
<feature type="compositionally biased region" description="Basic and acidic residues" evidence="1">
    <location>
        <begin position="106"/>
        <end position="119"/>
    </location>
</feature>
<dbReference type="STRING" id="396776.A0A0J8RP96"/>
<feature type="compositionally biased region" description="Polar residues" evidence="1">
    <location>
        <begin position="263"/>
        <end position="276"/>
    </location>
</feature>
<feature type="compositionally biased region" description="Low complexity" evidence="1">
    <location>
        <begin position="214"/>
        <end position="225"/>
    </location>
</feature>
<feature type="compositionally biased region" description="Low complexity" evidence="1">
    <location>
        <begin position="233"/>
        <end position="262"/>
    </location>
</feature>
<feature type="region of interest" description="Disordered" evidence="1">
    <location>
        <begin position="56"/>
        <end position="290"/>
    </location>
</feature>
<evidence type="ECO:0000313" key="2">
    <source>
        <dbReference type="EMBL" id="KMU86416.1"/>
    </source>
</evidence>
<protein>
    <submittedName>
        <fullName evidence="2">Uncharacterized protein</fullName>
    </submittedName>
</protein>
<dbReference type="OrthoDB" id="2384430at2759"/>
<dbReference type="eggNOG" id="ENOG502QV88">
    <property type="taxonomic scope" value="Eukaryota"/>
</dbReference>
<dbReference type="VEuPathDB" id="FungiDB:CIHG_04205"/>
<evidence type="ECO:0000313" key="3">
    <source>
        <dbReference type="Proteomes" id="UP000054563"/>
    </source>
</evidence>
<reference evidence="3" key="1">
    <citation type="journal article" date="2010" name="Genome Res.">
        <title>Population genomic sequencing of Coccidioides fungi reveals recent hybridization and transposon control.</title>
        <authorList>
            <person name="Neafsey D.E."/>
            <person name="Barker B.M."/>
            <person name="Sharpton T.J."/>
            <person name="Stajich J.E."/>
            <person name="Park D.J."/>
            <person name="Whiston E."/>
            <person name="Hung C.-Y."/>
            <person name="McMahan C."/>
            <person name="White J."/>
            <person name="Sykes S."/>
            <person name="Heiman D."/>
            <person name="Young S."/>
            <person name="Zeng Q."/>
            <person name="Abouelleil A."/>
            <person name="Aftuck L."/>
            <person name="Bessette D."/>
            <person name="Brown A."/>
            <person name="FitzGerald M."/>
            <person name="Lui A."/>
            <person name="Macdonald J.P."/>
            <person name="Priest M."/>
            <person name="Orbach M.J."/>
            <person name="Galgiani J.N."/>
            <person name="Kirkland T.N."/>
            <person name="Cole G.T."/>
            <person name="Birren B.W."/>
            <person name="Henn M.R."/>
            <person name="Taylor J.W."/>
            <person name="Rounsley S.D."/>
        </authorList>
    </citation>
    <scope>NUCLEOTIDE SEQUENCE [LARGE SCALE GENOMIC DNA]</scope>
    <source>
        <strain evidence="3">H538.4</strain>
    </source>
</reference>
<feature type="compositionally biased region" description="Basic and acidic residues" evidence="1">
    <location>
        <begin position="138"/>
        <end position="148"/>
    </location>
</feature>